<accession>A0A9X2EKM3</accession>
<dbReference type="AlphaFoldDB" id="A0A9X2EKM3"/>
<dbReference type="InterPro" id="IPR002938">
    <property type="entry name" value="FAD-bd"/>
</dbReference>
<dbReference type="EMBL" id="JALBWM010000008">
    <property type="protein sequence ID" value="MCO1333401.1"/>
    <property type="molecule type" value="Genomic_DNA"/>
</dbReference>
<evidence type="ECO:0000313" key="9">
    <source>
        <dbReference type="EMBL" id="MCO1333401.1"/>
    </source>
</evidence>
<dbReference type="GO" id="GO:0071949">
    <property type="term" value="F:FAD binding"/>
    <property type="evidence" value="ECO:0007669"/>
    <property type="project" value="InterPro"/>
</dbReference>
<dbReference type="InterPro" id="IPR051205">
    <property type="entry name" value="UbiH/COQ6_monooxygenase"/>
</dbReference>
<name>A0A9X2EKM3_9GAMM</name>
<evidence type="ECO:0000256" key="3">
    <source>
        <dbReference type="ARBA" id="ARBA00005349"/>
    </source>
</evidence>
<keyword evidence="10" id="KW-1185">Reference proteome</keyword>
<dbReference type="SUPFAM" id="SSF51905">
    <property type="entry name" value="FAD/NAD(P)-binding domain"/>
    <property type="match status" value="1"/>
</dbReference>
<keyword evidence="5" id="KW-0274">FAD</keyword>
<dbReference type="PANTHER" id="PTHR43876:SF8">
    <property type="entry name" value="2-OCTAPRENYL-6-METHOXYPHENOL HYDROXYLASE"/>
    <property type="match status" value="1"/>
</dbReference>
<evidence type="ECO:0000256" key="2">
    <source>
        <dbReference type="ARBA" id="ARBA00004749"/>
    </source>
</evidence>
<comment type="similarity">
    <text evidence="3">Belongs to the UbiH/COQ6 family.</text>
</comment>
<dbReference type="GO" id="GO:0008681">
    <property type="term" value="F:2-octaprenyl-6-methoxyphenol hydroxylase activity"/>
    <property type="evidence" value="ECO:0007669"/>
    <property type="project" value="TreeGrafter"/>
</dbReference>
<evidence type="ECO:0000256" key="4">
    <source>
        <dbReference type="ARBA" id="ARBA00022630"/>
    </source>
</evidence>
<feature type="domain" description="FAD-binding" evidence="8">
    <location>
        <begin position="7"/>
        <end position="352"/>
    </location>
</feature>
<evidence type="ECO:0000256" key="7">
    <source>
        <dbReference type="ARBA" id="ARBA00023033"/>
    </source>
</evidence>
<dbReference type="Gene3D" id="3.50.50.60">
    <property type="entry name" value="FAD/NAD(P)-binding domain"/>
    <property type="match status" value="2"/>
</dbReference>
<evidence type="ECO:0000256" key="6">
    <source>
        <dbReference type="ARBA" id="ARBA00023002"/>
    </source>
</evidence>
<reference evidence="9" key="1">
    <citation type="journal article" date="2022" name="Arch. Microbiol.">
        <title>Microbulbifer okhotskensis sp. nov., isolated from a deep bottom sediment of the Okhotsk Sea.</title>
        <authorList>
            <person name="Romanenko L."/>
            <person name="Kurilenko V."/>
            <person name="Otstavnykh N."/>
            <person name="Velansky P."/>
            <person name="Isaeva M."/>
            <person name="Mikhailov V."/>
        </authorList>
    </citation>
    <scope>NUCLEOTIDE SEQUENCE</scope>
    <source>
        <strain evidence="9">OS29</strain>
    </source>
</reference>
<dbReference type="PRINTS" id="PR00420">
    <property type="entry name" value="RNGMNOXGNASE"/>
</dbReference>
<dbReference type="InterPro" id="IPR036188">
    <property type="entry name" value="FAD/NAD-bd_sf"/>
</dbReference>
<protein>
    <submittedName>
        <fullName evidence="9">FAD-dependent monooxygenase</fullName>
    </submittedName>
</protein>
<keyword evidence="6" id="KW-0560">Oxidoreductase</keyword>
<keyword evidence="4" id="KW-0285">Flavoprotein</keyword>
<gene>
    <name evidence="9" type="ORF">MO867_03510</name>
</gene>
<proteinExistence type="inferred from homology"/>
<comment type="pathway">
    <text evidence="2">Cofactor biosynthesis; ubiquinone biosynthesis.</text>
</comment>
<dbReference type="RefSeq" id="WP_252464656.1">
    <property type="nucleotide sequence ID" value="NZ_JALBWM010000008.1"/>
</dbReference>
<organism evidence="9 10">
    <name type="scientific">Microbulbifer okhotskensis</name>
    <dbReference type="NCBI Taxonomy" id="2926617"/>
    <lineage>
        <taxon>Bacteria</taxon>
        <taxon>Pseudomonadati</taxon>
        <taxon>Pseudomonadota</taxon>
        <taxon>Gammaproteobacteria</taxon>
        <taxon>Cellvibrionales</taxon>
        <taxon>Microbulbiferaceae</taxon>
        <taxon>Microbulbifer</taxon>
    </lineage>
</organism>
<evidence type="ECO:0000313" key="10">
    <source>
        <dbReference type="Proteomes" id="UP001139028"/>
    </source>
</evidence>
<keyword evidence="7 9" id="KW-0503">Monooxygenase</keyword>
<sequence>MGEPIHKVDVAIVGGGMAGASLALMLAHFCPQLSVALLEQRALPDAAASIRLPSFDTRATAIAAGSLQLFKELGLWPVLRDYSAPIQRIHVSDRGHAIGASLSTREREESSFEGILGAVIENAALGPILHNALANTATQILAPAQVTDITMTPAGANLCWRTAESAPERSLICGLLVVADGVNSPLCRQLGIEISAVKYQQRALVTTVGLQHSPDGVAFERFTRLGPMALLPLPERQGQHRAALVWACEDKEAERVKKLSESERMEKLQQVFGWRAGRFIRTGAMQDYPLSLSLAKEQWRRNVVLMGNCAHFLHPVAGQGFNLTLRDCYGLAQVLSAVSSPETLPERLDLLQKYGEARQWDQRLTVGFSDRIPTLFASSGYLQQGMRQLGMLGLTMMPPVRREFVSQAAGFGL</sequence>
<dbReference type="Proteomes" id="UP001139028">
    <property type="component" value="Unassembled WGS sequence"/>
</dbReference>
<dbReference type="InterPro" id="IPR010971">
    <property type="entry name" value="UbiH/COQ6"/>
</dbReference>
<evidence type="ECO:0000256" key="5">
    <source>
        <dbReference type="ARBA" id="ARBA00022827"/>
    </source>
</evidence>
<dbReference type="NCBIfam" id="TIGR01988">
    <property type="entry name" value="Ubi-OHases"/>
    <property type="match status" value="1"/>
</dbReference>
<comment type="caution">
    <text evidence="9">The sequence shown here is derived from an EMBL/GenBank/DDBJ whole genome shotgun (WGS) entry which is preliminary data.</text>
</comment>
<evidence type="ECO:0000256" key="1">
    <source>
        <dbReference type="ARBA" id="ARBA00001974"/>
    </source>
</evidence>
<dbReference type="GO" id="GO:0006744">
    <property type="term" value="P:ubiquinone biosynthetic process"/>
    <property type="evidence" value="ECO:0007669"/>
    <property type="project" value="InterPro"/>
</dbReference>
<dbReference type="Pfam" id="PF01494">
    <property type="entry name" value="FAD_binding_3"/>
    <property type="match status" value="1"/>
</dbReference>
<evidence type="ECO:0000259" key="8">
    <source>
        <dbReference type="Pfam" id="PF01494"/>
    </source>
</evidence>
<dbReference type="PANTHER" id="PTHR43876">
    <property type="entry name" value="UBIQUINONE BIOSYNTHESIS MONOOXYGENASE COQ6, MITOCHONDRIAL"/>
    <property type="match status" value="1"/>
</dbReference>
<comment type="cofactor">
    <cofactor evidence="1">
        <name>FAD</name>
        <dbReference type="ChEBI" id="CHEBI:57692"/>
    </cofactor>
</comment>